<dbReference type="EMBL" id="KE148147">
    <property type="protein sequence ID" value="EPE09270.1"/>
    <property type="molecule type" value="Genomic_DNA"/>
</dbReference>
<comment type="similarity">
    <text evidence="1">Belongs to the protease inhibitor I9 family.</text>
</comment>
<keyword evidence="2" id="KW-0472">Membrane</keyword>
<evidence type="ECO:0000313" key="3">
    <source>
        <dbReference type="EMBL" id="EPE09270.1"/>
    </source>
</evidence>
<protein>
    <submittedName>
        <fullName evidence="3">Endopeptidase inhibitor-like protein</fullName>
    </submittedName>
</protein>
<dbReference type="InterPro" id="IPR052471">
    <property type="entry name" value="PBI_I9"/>
</dbReference>
<evidence type="ECO:0000256" key="1">
    <source>
        <dbReference type="ARBA" id="ARBA00038069"/>
    </source>
</evidence>
<dbReference type="OrthoDB" id="3888684at2759"/>
<dbReference type="PANTHER" id="PTHR28288">
    <property type="entry name" value="PROTEASE B INHIBITOR 2"/>
    <property type="match status" value="1"/>
</dbReference>
<proteinExistence type="inferred from homology"/>
<dbReference type="PANTHER" id="PTHR28288:SF1">
    <property type="entry name" value="INHIBITOR I9 DOMAIN-CONTAINING PROTEIN"/>
    <property type="match status" value="1"/>
</dbReference>
<gene>
    <name evidence="3" type="ORF">F503_07046</name>
</gene>
<feature type="transmembrane region" description="Helical" evidence="2">
    <location>
        <begin position="45"/>
        <end position="71"/>
    </location>
</feature>
<reference evidence="3 4" key="1">
    <citation type="journal article" date="2013" name="BMC Genomics">
        <title>The genome and transcriptome of the pine saprophyte Ophiostoma piceae, and a comparison with the bark beetle-associated pine pathogen Grosmannia clavigera.</title>
        <authorList>
            <person name="Haridas S."/>
            <person name="Wang Y."/>
            <person name="Lim L."/>
            <person name="Massoumi Alamouti S."/>
            <person name="Jackman S."/>
            <person name="Docking R."/>
            <person name="Robertson G."/>
            <person name="Birol I."/>
            <person name="Bohlmann J."/>
            <person name="Breuil C."/>
        </authorList>
    </citation>
    <scope>NUCLEOTIDE SEQUENCE [LARGE SCALE GENOMIC DNA]</scope>
    <source>
        <strain evidence="3 4">UAMH 11346</strain>
    </source>
</reference>
<evidence type="ECO:0000256" key="2">
    <source>
        <dbReference type="SAM" id="Phobius"/>
    </source>
</evidence>
<organism evidence="3 4">
    <name type="scientific">Ophiostoma piceae (strain UAMH 11346)</name>
    <name type="common">Sap stain fungus</name>
    <dbReference type="NCBI Taxonomy" id="1262450"/>
    <lineage>
        <taxon>Eukaryota</taxon>
        <taxon>Fungi</taxon>
        <taxon>Dikarya</taxon>
        <taxon>Ascomycota</taxon>
        <taxon>Pezizomycotina</taxon>
        <taxon>Sordariomycetes</taxon>
        <taxon>Sordariomycetidae</taxon>
        <taxon>Ophiostomatales</taxon>
        <taxon>Ophiostomataceae</taxon>
        <taxon>Ophiostoma</taxon>
    </lineage>
</organism>
<dbReference type="Proteomes" id="UP000016923">
    <property type="component" value="Unassembled WGS sequence"/>
</dbReference>
<dbReference type="AlphaFoldDB" id="S3D7A1"/>
<dbReference type="HOGENOM" id="CLU_1511049_0_0_1"/>
<dbReference type="SUPFAM" id="SSF54897">
    <property type="entry name" value="Protease propeptides/inhibitors"/>
    <property type="match status" value="1"/>
</dbReference>
<name>S3D7A1_OPHP1</name>
<keyword evidence="2" id="KW-1133">Transmembrane helix</keyword>
<accession>S3D7A1</accession>
<dbReference type="GO" id="GO:0004866">
    <property type="term" value="F:endopeptidase inhibitor activity"/>
    <property type="evidence" value="ECO:0007669"/>
    <property type="project" value="TreeGrafter"/>
</dbReference>
<dbReference type="Gene3D" id="3.30.70.80">
    <property type="entry name" value="Peptidase S8 propeptide/proteinase inhibitor I9"/>
    <property type="match status" value="1"/>
</dbReference>
<sequence>MINTSRPSGWMRYIESHPPRFRLCRLTLAHSNYGLSRRHTIPTTLIIIIIIIAVILIIVLIIIIIIITIFSTTTTTTTTTTTIMKPVSVVVAALSLAAGVMAVDIKKQVVITYESSTPDWVLRDAKAAIVAAGGVITHEYNLIKGFAATAGDKVLTTVQTMGSKYQPLIEEDKIVSLN</sequence>
<dbReference type="VEuPathDB" id="FungiDB:F503_07046"/>
<keyword evidence="2" id="KW-0812">Transmembrane</keyword>
<keyword evidence="4" id="KW-1185">Reference proteome</keyword>
<dbReference type="GO" id="GO:0042144">
    <property type="term" value="P:vacuole fusion, non-autophagic"/>
    <property type="evidence" value="ECO:0007669"/>
    <property type="project" value="TreeGrafter"/>
</dbReference>
<dbReference type="InterPro" id="IPR037045">
    <property type="entry name" value="S8pro/Inhibitor_I9_sf"/>
</dbReference>
<dbReference type="eggNOG" id="ENOG502SC39">
    <property type="taxonomic scope" value="Eukaryota"/>
</dbReference>
<feature type="transmembrane region" description="Helical" evidence="2">
    <location>
        <begin position="83"/>
        <end position="103"/>
    </location>
</feature>
<evidence type="ECO:0000313" key="4">
    <source>
        <dbReference type="Proteomes" id="UP000016923"/>
    </source>
</evidence>